<gene>
    <name evidence="1" type="ORF">T11_6445</name>
</gene>
<comment type="caution">
    <text evidence="1">The sequence shown here is derived from an EMBL/GenBank/DDBJ whole genome shotgun (WGS) entry which is preliminary data.</text>
</comment>
<keyword evidence="2" id="KW-1185">Reference proteome</keyword>
<dbReference type="AlphaFoldDB" id="A0A0V1H1U4"/>
<protein>
    <submittedName>
        <fullName evidence="1">Uncharacterized protein</fullName>
    </submittedName>
</protein>
<evidence type="ECO:0000313" key="2">
    <source>
        <dbReference type="Proteomes" id="UP000055024"/>
    </source>
</evidence>
<organism evidence="1 2">
    <name type="scientific">Trichinella zimbabwensis</name>
    <dbReference type="NCBI Taxonomy" id="268475"/>
    <lineage>
        <taxon>Eukaryota</taxon>
        <taxon>Metazoa</taxon>
        <taxon>Ecdysozoa</taxon>
        <taxon>Nematoda</taxon>
        <taxon>Enoplea</taxon>
        <taxon>Dorylaimia</taxon>
        <taxon>Trichinellida</taxon>
        <taxon>Trichinellidae</taxon>
        <taxon>Trichinella</taxon>
    </lineage>
</organism>
<reference evidence="1 2" key="1">
    <citation type="submission" date="2015-01" db="EMBL/GenBank/DDBJ databases">
        <title>Evolution of Trichinella species and genotypes.</title>
        <authorList>
            <person name="Korhonen P.K."/>
            <person name="Edoardo P."/>
            <person name="Giuseppe L.R."/>
            <person name="Gasser R.B."/>
        </authorList>
    </citation>
    <scope>NUCLEOTIDE SEQUENCE [LARGE SCALE GENOMIC DNA]</scope>
    <source>
        <strain evidence="1">ISS1029</strain>
    </source>
</reference>
<dbReference type="Proteomes" id="UP000055024">
    <property type="component" value="Unassembled WGS sequence"/>
</dbReference>
<evidence type="ECO:0000313" key="1">
    <source>
        <dbReference type="EMBL" id="KRZ04605.1"/>
    </source>
</evidence>
<name>A0A0V1H1U4_9BILA</name>
<proteinExistence type="predicted"/>
<dbReference type="EMBL" id="JYDP01000160">
    <property type="protein sequence ID" value="KRZ04605.1"/>
    <property type="molecule type" value="Genomic_DNA"/>
</dbReference>
<sequence length="78" mass="8984">MSTIALLIMGKSCKRYSFVRLIIRTTIKNLKPVRIEVLESFVFGRNCELSILIDASKLQAKRHFVSTKRLMADLISNR</sequence>
<accession>A0A0V1H1U4</accession>